<dbReference type="RefSeq" id="WP_031589175.1">
    <property type="nucleotide sequence ID" value="NZ_JNKN01000013.1"/>
</dbReference>
<reference evidence="2 3" key="1">
    <citation type="journal article" date="2015" name="Genome Announc.">
        <title>Expanding the biotechnology potential of lactobacilli through comparative genomics of 213 strains and associated genera.</title>
        <authorList>
            <person name="Sun Z."/>
            <person name="Harris H.M."/>
            <person name="McCann A."/>
            <person name="Guo C."/>
            <person name="Argimon S."/>
            <person name="Zhang W."/>
            <person name="Yang X."/>
            <person name="Jeffery I.B."/>
            <person name="Cooney J.C."/>
            <person name="Kagawa T.F."/>
            <person name="Liu W."/>
            <person name="Song Y."/>
            <person name="Salvetti E."/>
            <person name="Wrobel A."/>
            <person name="Rasinkangas P."/>
            <person name="Parkhill J."/>
            <person name="Rea M.C."/>
            <person name="O'Sullivan O."/>
            <person name="Ritari J."/>
            <person name="Douillard F.P."/>
            <person name="Paul Ross R."/>
            <person name="Yang R."/>
            <person name="Briner A.E."/>
            <person name="Felis G.E."/>
            <person name="de Vos W.M."/>
            <person name="Barrangou R."/>
            <person name="Klaenhammer T.R."/>
            <person name="Caufield P.W."/>
            <person name="Cui Y."/>
            <person name="Zhang H."/>
            <person name="O'Toole P.W."/>
        </authorList>
    </citation>
    <scope>NUCLEOTIDE SEQUENCE [LARGE SCALE GENOMIC DNA]</scope>
    <source>
        <strain evidence="2 3">DSM 20405</strain>
    </source>
</reference>
<feature type="transmembrane region" description="Helical" evidence="1">
    <location>
        <begin position="470"/>
        <end position="487"/>
    </location>
</feature>
<organism evidence="2 3">
    <name type="scientific">Kandleria vitulina DSM 20405</name>
    <dbReference type="NCBI Taxonomy" id="1410657"/>
    <lineage>
        <taxon>Bacteria</taxon>
        <taxon>Bacillati</taxon>
        <taxon>Bacillota</taxon>
        <taxon>Erysipelotrichia</taxon>
        <taxon>Erysipelotrichales</taxon>
        <taxon>Coprobacillaceae</taxon>
        <taxon>Kandleria</taxon>
    </lineage>
</organism>
<feature type="transmembrane region" description="Helical" evidence="1">
    <location>
        <begin position="276"/>
        <end position="305"/>
    </location>
</feature>
<keyword evidence="3" id="KW-1185">Reference proteome</keyword>
<dbReference type="AlphaFoldDB" id="A0A0R2HJS4"/>
<accession>A0A0R2HJS4</accession>
<comment type="caution">
    <text evidence="2">The sequence shown here is derived from an EMBL/GenBank/DDBJ whole genome shotgun (WGS) entry which is preliminary data.</text>
</comment>
<evidence type="ECO:0008006" key="4">
    <source>
        <dbReference type="Google" id="ProtNLM"/>
    </source>
</evidence>
<dbReference type="EMBL" id="JQBL01000012">
    <property type="protein sequence ID" value="KRN50204.1"/>
    <property type="molecule type" value="Genomic_DNA"/>
</dbReference>
<dbReference type="PATRIC" id="fig|1410657.5.peg.354"/>
<proteinExistence type="predicted"/>
<sequence length="520" mass="59539">MNNSVVKNNEKTIHKFLIVIACLIFAVYSEKIIGRGLKITALYSLLCVSIITTGIVGIRSVLYKKDQIHYLYLKIAIPLLIVFSFLLPPGMVPDENTHLKNIASLSSQLLGVEINHKATLTYDEYRMIYDNHWDEATRLNIKDVRKYVLSNLRVKTNKSFVALDKVSSAKYSIIYYLPAVLGLTFGRIFGLNAIISFFFARFFGMFVYLALTYYALKKMPIKKNLFFGILLMPVVLQQGMSISYDLMLNSCSFLAVSLGLGFVITPEQSRNKKNYFLYFLTAVVLIFVKSGIYSLLLLSPLILMTKRDIKNINYKQVGFVISFIVGLIAIRVLATMFTYKPVTFTNSLYSMLPWNNPKTQFMYSVNYFINHPLRLPYILLNDIRVHFGFYFRSAFSLLGWLNIQLSTALNYIWIFVFMLASSFEKDLEYNFSKFQRILYLLLIMGVTALVLVGLLLSWTPLGANHILGVQGRYFLPLILPLFMLISTSKNNTSKIEGSYLKLAFLLLAIIESLDLLYLAF</sequence>
<feature type="transmembrane region" description="Helical" evidence="1">
    <location>
        <begin position="12"/>
        <end position="29"/>
    </location>
</feature>
<dbReference type="Pfam" id="PF09913">
    <property type="entry name" value="DUF2142"/>
    <property type="match status" value="1"/>
</dbReference>
<evidence type="ECO:0000313" key="2">
    <source>
        <dbReference type="EMBL" id="KRN50204.1"/>
    </source>
</evidence>
<evidence type="ECO:0000313" key="3">
    <source>
        <dbReference type="Proteomes" id="UP000051841"/>
    </source>
</evidence>
<feature type="transmembrane region" description="Helical" evidence="1">
    <location>
        <begin position="499"/>
        <end position="519"/>
    </location>
</feature>
<keyword evidence="1" id="KW-0812">Transmembrane</keyword>
<name>A0A0R2HJS4_9FIRM</name>
<feature type="transmembrane region" description="Helical" evidence="1">
    <location>
        <begin position="68"/>
        <end position="87"/>
    </location>
</feature>
<protein>
    <recommendedName>
        <fullName evidence="4">DUF2142 domain-containing protein</fullName>
    </recommendedName>
</protein>
<feature type="transmembrane region" description="Helical" evidence="1">
    <location>
        <begin position="41"/>
        <end position="62"/>
    </location>
</feature>
<feature type="transmembrane region" description="Helical" evidence="1">
    <location>
        <begin position="195"/>
        <end position="216"/>
    </location>
</feature>
<dbReference type="InterPro" id="IPR018674">
    <property type="entry name" value="DUF2142_membrane"/>
</dbReference>
<feature type="transmembrane region" description="Helical" evidence="1">
    <location>
        <begin position="397"/>
        <end position="416"/>
    </location>
</feature>
<feature type="transmembrane region" description="Helical" evidence="1">
    <location>
        <begin position="437"/>
        <end position="458"/>
    </location>
</feature>
<feature type="transmembrane region" description="Helical" evidence="1">
    <location>
        <begin position="246"/>
        <end position="264"/>
    </location>
</feature>
<keyword evidence="1" id="KW-1133">Transmembrane helix</keyword>
<evidence type="ECO:0000256" key="1">
    <source>
        <dbReference type="SAM" id="Phobius"/>
    </source>
</evidence>
<feature type="transmembrane region" description="Helical" evidence="1">
    <location>
        <begin position="317"/>
        <end position="339"/>
    </location>
</feature>
<dbReference type="Proteomes" id="UP000051841">
    <property type="component" value="Unassembled WGS sequence"/>
</dbReference>
<gene>
    <name evidence="2" type="ORF">IV49_GL000333</name>
</gene>
<keyword evidence="1" id="KW-0472">Membrane</keyword>